<dbReference type="AlphaFoldDB" id="A0A0U2VVM7"/>
<keyword evidence="3" id="KW-1185">Reference proteome</keyword>
<evidence type="ECO:0000313" key="3">
    <source>
        <dbReference type="Proteomes" id="UP000061660"/>
    </source>
</evidence>
<dbReference type="EMBL" id="CP013652">
    <property type="protein sequence ID" value="ALS23543.1"/>
    <property type="molecule type" value="Genomic_DNA"/>
</dbReference>
<evidence type="ECO:0000313" key="2">
    <source>
        <dbReference type="EMBL" id="ALS23543.1"/>
    </source>
</evidence>
<dbReference type="PATRIC" id="fig|162209.4.peg.3397"/>
<reference evidence="2 3" key="2">
    <citation type="journal article" date="2016" name="Genome Announc.">
        <title>Complete Genome Sequences of Two Interactive Moderate Thermophiles, Paenibacillus napthalenovorans 32O-Y and Paenibacillus sp. 32O-W.</title>
        <authorList>
            <person name="Butler R.R.III."/>
            <person name="Wang J."/>
            <person name="Stark B.C."/>
            <person name="Pombert J.F."/>
        </authorList>
    </citation>
    <scope>NUCLEOTIDE SEQUENCE [LARGE SCALE GENOMIC DNA]</scope>
    <source>
        <strain evidence="2 3">32O-Y</strain>
    </source>
</reference>
<feature type="compositionally biased region" description="Basic and acidic residues" evidence="1">
    <location>
        <begin position="12"/>
        <end position="28"/>
    </location>
</feature>
<organism evidence="2 3">
    <name type="scientific">Paenibacillus naphthalenovorans</name>
    <dbReference type="NCBI Taxonomy" id="162209"/>
    <lineage>
        <taxon>Bacteria</taxon>
        <taxon>Bacillati</taxon>
        <taxon>Bacillota</taxon>
        <taxon>Bacilli</taxon>
        <taxon>Bacillales</taxon>
        <taxon>Paenibacillaceae</taxon>
        <taxon>Paenibacillus</taxon>
    </lineage>
</organism>
<dbReference type="KEGG" id="pnp:IJ22_31730"/>
<reference evidence="3" key="1">
    <citation type="submission" date="2015-12" db="EMBL/GenBank/DDBJ databases">
        <title>Complete genome sequences of two moderately thermophilic Paenibacillus species.</title>
        <authorList>
            <person name="Butler R.III."/>
            <person name="Wang J."/>
            <person name="Stark B.C."/>
            <person name="Pombert J.-F."/>
        </authorList>
    </citation>
    <scope>NUCLEOTIDE SEQUENCE [LARGE SCALE GENOMIC DNA]</scope>
    <source>
        <strain evidence="3">32O-Y</strain>
    </source>
</reference>
<name>A0A0U2VVM7_9BACL</name>
<feature type="compositionally biased region" description="Basic residues" evidence="1">
    <location>
        <begin position="1"/>
        <end position="11"/>
    </location>
</feature>
<protein>
    <submittedName>
        <fullName evidence="2">Uncharacterized protein</fullName>
    </submittedName>
</protein>
<accession>A0A0U2VVM7</accession>
<gene>
    <name evidence="2" type="ORF">IJ22_31730</name>
</gene>
<dbReference type="Proteomes" id="UP000061660">
    <property type="component" value="Chromosome"/>
</dbReference>
<proteinExistence type="predicted"/>
<evidence type="ECO:0000256" key="1">
    <source>
        <dbReference type="SAM" id="MobiDB-lite"/>
    </source>
</evidence>
<sequence length="42" mass="4987">MNRRVKGIHSHMHPDGVDEPENGKRILVERSHADRLAWEKRQ</sequence>
<feature type="region of interest" description="Disordered" evidence="1">
    <location>
        <begin position="1"/>
        <end position="28"/>
    </location>
</feature>
<dbReference type="STRING" id="162209.IJ22_31730"/>